<evidence type="ECO:0000313" key="1">
    <source>
        <dbReference type="EMBL" id="AXK81235.1"/>
    </source>
</evidence>
<protein>
    <submittedName>
        <fullName evidence="1">DUF1116 domain-containing protein</fullName>
    </submittedName>
</protein>
<sequence length="381" mass="38893">MDSIKQEQATRQSFERLIAVEPQLEGCVQLASIAALPARTLLHAGPRLRRGEVPAPILNTAAAAAVFEGWADTREEALAAIVAGDMALEPAQDYGVVTPLAFVVSPSMWLLRVGDARGAAAARYTPINDGPPPGALRFGAKHPEQGARLALLSKVGPALARDLGAPVALLAVLRAGLEGGDDLHGRVSAANQAFYDVLTPRLTGEGRAYLDLANQFVLNVIMAACAVMIGGGGGVGGSNMVVAAGGNGVDFGWKLAGDPEAWHTMPAAAPVGPRFPAAGDSVFLPAIGDSAVIDACGFGAAALRYAPEMMEALRGHGADVYFTAAASAPFLGAHPAFPVDLHVGLGIDRASPARGVMLAALDAAGEKGLIGRGVSPWPTVA</sequence>
<dbReference type="Gene3D" id="3.90.1700.10">
    <property type="entry name" value="v583 domain like"/>
    <property type="match status" value="1"/>
</dbReference>
<organism evidence="1 2">
    <name type="scientific">Pseudolabrys taiwanensis</name>
    <dbReference type="NCBI Taxonomy" id="331696"/>
    <lineage>
        <taxon>Bacteria</taxon>
        <taxon>Pseudomonadati</taxon>
        <taxon>Pseudomonadota</taxon>
        <taxon>Alphaproteobacteria</taxon>
        <taxon>Hyphomicrobiales</taxon>
        <taxon>Xanthobacteraceae</taxon>
        <taxon>Pseudolabrys</taxon>
    </lineage>
</organism>
<dbReference type="EMBL" id="CP031417">
    <property type="protein sequence ID" value="AXK81235.1"/>
    <property type="molecule type" value="Genomic_DNA"/>
</dbReference>
<proteinExistence type="predicted"/>
<dbReference type="Proteomes" id="UP000254889">
    <property type="component" value="Chromosome"/>
</dbReference>
<dbReference type="KEGG" id="ptaw:DW352_12350"/>
<dbReference type="Pfam" id="PF06545">
    <property type="entry name" value="AllG"/>
    <property type="match status" value="1"/>
</dbReference>
<dbReference type="InterPro" id="IPR009499">
    <property type="entry name" value="AllG-like"/>
</dbReference>
<dbReference type="InterPro" id="IPR024033">
    <property type="entry name" value="OXTCase_su_AllG_h-dom"/>
</dbReference>
<dbReference type="Gene3D" id="1.10.10.660">
    <property type="entry name" value="conserved protein of unknown function from Enterococcus faecalis V583"/>
    <property type="match status" value="1"/>
</dbReference>
<dbReference type="OrthoDB" id="6193532at2"/>
<dbReference type="AlphaFoldDB" id="A0A345ZWD8"/>
<evidence type="ECO:0000313" key="2">
    <source>
        <dbReference type="Proteomes" id="UP000254889"/>
    </source>
</evidence>
<reference evidence="1 2" key="1">
    <citation type="submission" date="2018-07" db="EMBL/GenBank/DDBJ databases">
        <authorList>
            <person name="Quirk P.G."/>
            <person name="Krulwich T.A."/>
        </authorList>
    </citation>
    <scope>NUCLEOTIDE SEQUENCE [LARGE SCALE GENOMIC DNA]</scope>
    <source>
        <strain evidence="1 2">CC-BB4</strain>
    </source>
</reference>
<name>A0A345ZWD8_9HYPH</name>
<accession>A0A345ZWD8</accession>
<dbReference type="Gene3D" id="3.90.1710.10">
    <property type="entry name" value="Enterococcus faecalis V583 domain"/>
    <property type="match status" value="1"/>
</dbReference>
<gene>
    <name evidence="1" type="ORF">DW352_12350</name>
</gene>
<keyword evidence="2" id="KW-1185">Reference proteome</keyword>
<dbReference type="RefSeq" id="WP_115691614.1">
    <property type="nucleotide sequence ID" value="NZ_CP031417.1"/>
</dbReference>